<keyword evidence="3" id="KW-1185">Reference proteome</keyword>
<feature type="domain" description="Zinc finger CGNR" evidence="1">
    <location>
        <begin position="155"/>
        <end position="198"/>
    </location>
</feature>
<organism evidence="2 3">
    <name type="scientific">Dongia rigui</name>
    <dbReference type="NCBI Taxonomy" id="940149"/>
    <lineage>
        <taxon>Bacteria</taxon>
        <taxon>Pseudomonadati</taxon>
        <taxon>Pseudomonadota</taxon>
        <taxon>Alphaproteobacteria</taxon>
        <taxon>Rhodospirillales</taxon>
        <taxon>Dongiaceae</taxon>
        <taxon>Dongia</taxon>
    </lineage>
</organism>
<gene>
    <name evidence="2" type="ORF">SMD31_08305</name>
</gene>
<dbReference type="Proteomes" id="UP001271769">
    <property type="component" value="Unassembled WGS sequence"/>
</dbReference>
<dbReference type="SUPFAM" id="SSF160904">
    <property type="entry name" value="Jann2411-like"/>
    <property type="match status" value="1"/>
</dbReference>
<dbReference type="RefSeq" id="WP_320500345.1">
    <property type="nucleotide sequence ID" value="NZ_JAXCLX010000001.1"/>
</dbReference>
<evidence type="ECO:0000259" key="1">
    <source>
        <dbReference type="Pfam" id="PF11706"/>
    </source>
</evidence>
<dbReference type="PANTHER" id="PTHR35525">
    <property type="entry name" value="BLL6575 PROTEIN"/>
    <property type="match status" value="1"/>
</dbReference>
<dbReference type="EMBL" id="JAXCLX010000001">
    <property type="protein sequence ID" value="MDY0871922.1"/>
    <property type="molecule type" value="Genomic_DNA"/>
</dbReference>
<dbReference type="InterPro" id="IPR010852">
    <property type="entry name" value="ABATE"/>
</dbReference>
<proteinExistence type="predicted"/>
<reference evidence="2 3" key="1">
    <citation type="journal article" date="2013" name="Antonie Van Leeuwenhoek">
        <title>Dongia rigui sp. nov., isolated from freshwater of a large wetland in Korea.</title>
        <authorList>
            <person name="Baik K.S."/>
            <person name="Hwang Y.M."/>
            <person name="Choi J.S."/>
            <person name="Kwon J."/>
            <person name="Seong C.N."/>
        </authorList>
    </citation>
    <scope>NUCLEOTIDE SEQUENCE [LARGE SCALE GENOMIC DNA]</scope>
    <source>
        <strain evidence="2 3">04SU4-P</strain>
    </source>
</reference>
<dbReference type="Pfam" id="PF11706">
    <property type="entry name" value="zf-CGNR"/>
    <property type="match status" value="1"/>
</dbReference>
<name>A0ABU5DX80_9PROT</name>
<accession>A0ABU5DX80</accession>
<dbReference type="InterPro" id="IPR023286">
    <property type="entry name" value="ABATE_dom_sf"/>
</dbReference>
<protein>
    <submittedName>
        <fullName evidence="2">CGNR zinc finger domain-containing protein</fullName>
    </submittedName>
</protein>
<sequence length="202" mass="21938">MSQIDSPNVIPPFASPLPARVPKSEFVAGRLSLAFCNTVALPDAADRLGDAAALMGWADRAGFKAFAPPAPDVFTGLLEVREILRVIFTALATGRAPDAAALDRLAALAPPLHLSWNDAENRAEPQPQDLDPLGSLRDAIVRDAIALLTGPDVIRIKQCPAEDCRWFFFDTSKNGKRRWCAMSDCGVKAKVNRYRGRHMAAF</sequence>
<dbReference type="Pfam" id="PF07336">
    <property type="entry name" value="ABATE"/>
    <property type="match status" value="1"/>
</dbReference>
<comment type="caution">
    <text evidence="2">The sequence shown here is derived from an EMBL/GenBank/DDBJ whole genome shotgun (WGS) entry which is preliminary data.</text>
</comment>
<dbReference type="PANTHER" id="PTHR35525:SF3">
    <property type="entry name" value="BLL6575 PROTEIN"/>
    <property type="match status" value="1"/>
</dbReference>
<dbReference type="Gene3D" id="1.10.3300.10">
    <property type="entry name" value="Jann2411-like domain"/>
    <property type="match status" value="1"/>
</dbReference>
<dbReference type="InterPro" id="IPR021005">
    <property type="entry name" value="Znf_CGNR"/>
</dbReference>
<evidence type="ECO:0000313" key="2">
    <source>
        <dbReference type="EMBL" id="MDY0871922.1"/>
    </source>
</evidence>
<evidence type="ECO:0000313" key="3">
    <source>
        <dbReference type="Proteomes" id="UP001271769"/>
    </source>
</evidence>